<comment type="function">
    <text evidence="16">Catalyzes the phosphorylation of pantothenate (Pan), the first step in CoA biosynthesis.</text>
</comment>
<dbReference type="Proteomes" id="UP000561045">
    <property type="component" value="Unassembled WGS sequence"/>
</dbReference>
<comment type="subcellular location">
    <subcellularLocation>
        <location evidence="3 16">Cytoplasm</location>
    </subcellularLocation>
</comment>
<dbReference type="Pfam" id="PF03309">
    <property type="entry name" value="Pan_kinase"/>
    <property type="match status" value="1"/>
</dbReference>
<dbReference type="HAMAP" id="MF_01274">
    <property type="entry name" value="Pantothen_kinase_3"/>
    <property type="match status" value="1"/>
</dbReference>
<evidence type="ECO:0000256" key="1">
    <source>
        <dbReference type="ARBA" id="ARBA00001206"/>
    </source>
</evidence>
<evidence type="ECO:0000256" key="12">
    <source>
        <dbReference type="ARBA" id="ARBA00022958"/>
    </source>
</evidence>
<evidence type="ECO:0000256" key="3">
    <source>
        <dbReference type="ARBA" id="ARBA00004496"/>
    </source>
</evidence>
<dbReference type="GO" id="GO:0005737">
    <property type="term" value="C:cytoplasm"/>
    <property type="evidence" value="ECO:0007669"/>
    <property type="project" value="UniProtKB-SubCell"/>
</dbReference>
<evidence type="ECO:0000256" key="11">
    <source>
        <dbReference type="ARBA" id="ARBA00022840"/>
    </source>
</evidence>
<dbReference type="EC" id="2.7.1.33" evidence="6 16"/>
<evidence type="ECO:0000256" key="7">
    <source>
        <dbReference type="ARBA" id="ARBA00022490"/>
    </source>
</evidence>
<comment type="similarity">
    <text evidence="14 16">Belongs to the type III pantothenate kinase family.</text>
</comment>
<dbReference type="PANTHER" id="PTHR34265">
    <property type="entry name" value="TYPE III PANTOTHENATE KINASE"/>
    <property type="match status" value="1"/>
</dbReference>
<evidence type="ECO:0000256" key="5">
    <source>
        <dbReference type="ARBA" id="ARBA00011738"/>
    </source>
</evidence>
<dbReference type="GO" id="GO:0005524">
    <property type="term" value="F:ATP binding"/>
    <property type="evidence" value="ECO:0007669"/>
    <property type="project" value="UniProtKB-UniRule"/>
</dbReference>
<dbReference type="EMBL" id="JACIET010000001">
    <property type="protein sequence ID" value="MBB4012956.1"/>
    <property type="molecule type" value="Genomic_DNA"/>
</dbReference>
<keyword evidence="12 16" id="KW-0630">Potassium</keyword>
<evidence type="ECO:0000256" key="10">
    <source>
        <dbReference type="ARBA" id="ARBA00022777"/>
    </source>
</evidence>
<protein>
    <recommendedName>
        <fullName evidence="15 16">Type III pantothenate kinase</fullName>
        <ecNumber evidence="6 16">2.7.1.33</ecNumber>
    </recommendedName>
    <alternativeName>
        <fullName evidence="16">PanK-III</fullName>
    </alternativeName>
    <alternativeName>
        <fullName evidence="16">Pantothenic acid kinase</fullName>
    </alternativeName>
</protein>
<dbReference type="RefSeq" id="WP_183634717.1">
    <property type="nucleotide sequence ID" value="NZ_BAABLE010000011.1"/>
</dbReference>
<reference evidence="17 18" key="1">
    <citation type="submission" date="2020-08" db="EMBL/GenBank/DDBJ databases">
        <title>Genomic Encyclopedia of Type Strains, Phase IV (KMG-IV): sequencing the most valuable type-strain genomes for metagenomic binning, comparative biology and taxonomic classification.</title>
        <authorList>
            <person name="Goeker M."/>
        </authorList>
    </citation>
    <scope>NUCLEOTIDE SEQUENCE [LARGE SCALE GENOMIC DNA]</scope>
    <source>
        <strain evidence="17 18">DSM 106739</strain>
    </source>
</reference>
<comment type="pathway">
    <text evidence="4 16">Cofactor biosynthesis; coenzyme A biosynthesis; CoA from (R)-pantothenate: step 1/5.</text>
</comment>
<feature type="binding site" evidence="16">
    <location>
        <begin position="6"/>
        <end position="13"/>
    </location>
    <ligand>
        <name>ATP</name>
        <dbReference type="ChEBI" id="CHEBI:30616"/>
    </ligand>
</feature>
<feature type="binding site" evidence="16">
    <location>
        <position position="170"/>
    </location>
    <ligand>
        <name>substrate</name>
    </ligand>
</feature>
<keyword evidence="8 16" id="KW-0808">Transferase</keyword>
<accession>A0A840BQ41</accession>
<dbReference type="PANTHER" id="PTHR34265:SF1">
    <property type="entry name" value="TYPE III PANTOTHENATE KINASE"/>
    <property type="match status" value="1"/>
</dbReference>
<gene>
    <name evidence="16" type="primary">coaX</name>
    <name evidence="17" type="ORF">GGR36_002264</name>
</gene>
<dbReference type="AlphaFoldDB" id="A0A840BQ41"/>
<keyword evidence="18" id="KW-1185">Reference proteome</keyword>
<dbReference type="Gene3D" id="3.30.420.40">
    <property type="match status" value="2"/>
</dbReference>
<comment type="cofactor">
    <cofactor evidence="16">
        <name>NH4(+)</name>
        <dbReference type="ChEBI" id="CHEBI:28938"/>
    </cofactor>
    <cofactor evidence="16">
        <name>K(+)</name>
        <dbReference type="ChEBI" id="CHEBI:29103"/>
    </cofactor>
    <text evidence="16">A monovalent cation. Ammonium or potassium.</text>
</comment>
<evidence type="ECO:0000256" key="4">
    <source>
        <dbReference type="ARBA" id="ARBA00005225"/>
    </source>
</evidence>
<evidence type="ECO:0000256" key="9">
    <source>
        <dbReference type="ARBA" id="ARBA00022741"/>
    </source>
</evidence>
<evidence type="ECO:0000256" key="6">
    <source>
        <dbReference type="ARBA" id="ARBA00012102"/>
    </source>
</evidence>
<feature type="binding site" evidence="16">
    <location>
        <position position="88"/>
    </location>
    <ligand>
        <name>substrate</name>
    </ligand>
</feature>
<feature type="binding site" evidence="16">
    <location>
        <begin position="95"/>
        <end position="98"/>
    </location>
    <ligand>
        <name>substrate</name>
    </ligand>
</feature>
<evidence type="ECO:0000256" key="8">
    <source>
        <dbReference type="ARBA" id="ARBA00022679"/>
    </source>
</evidence>
<evidence type="ECO:0000313" key="17">
    <source>
        <dbReference type="EMBL" id="MBB4012956.1"/>
    </source>
</evidence>
<evidence type="ECO:0000256" key="14">
    <source>
        <dbReference type="ARBA" id="ARBA00038036"/>
    </source>
</evidence>
<feature type="binding site" evidence="16">
    <location>
        <position position="120"/>
    </location>
    <ligand>
        <name>ATP</name>
        <dbReference type="ChEBI" id="CHEBI:30616"/>
    </ligand>
</feature>
<evidence type="ECO:0000256" key="16">
    <source>
        <dbReference type="HAMAP-Rule" id="MF_01274"/>
    </source>
</evidence>
<feature type="active site" description="Proton acceptor" evidence="16">
    <location>
        <position position="97"/>
    </location>
</feature>
<keyword evidence="11 16" id="KW-0067">ATP-binding</keyword>
<name>A0A840BQ41_9RHOO</name>
<comment type="subunit">
    <text evidence="5 16">Homodimer.</text>
</comment>
<proteinExistence type="inferred from homology"/>
<keyword evidence="7 16" id="KW-0963">Cytoplasm</keyword>
<dbReference type="GO" id="GO:0004594">
    <property type="term" value="F:pantothenate kinase activity"/>
    <property type="evidence" value="ECO:0007669"/>
    <property type="project" value="UniProtKB-UniRule"/>
</dbReference>
<comment type="caution">
    <text evidence="16">Lacks conserved residue(s) required for the propagation of feature annotation.</text>
</comment>
<dbReference type="GO" id="GO:0015937">
    <property type="term" value="P:coenzyme A biosynthetic process"/>
    <property type="evidence" value="ECO:0007669"/>
    <property type="project" value="UniProtKB-UniRule"/>
</dbReference>
<keyword evidence="10 16" id="KW-0418">Kinase</keyword>
<dbReference type="InterPro" id="IPR004619">
    <property type="entry name" value="Type_III_PanK"/>
</dbReference>
<comment type="catalytic activity">
    <reaction evidence="1 16">
        <text>(R)-pantothenate + ATP = (R)-4'-phosphopantothenate + ADP + H(+)</text>
        <dbReference type="Rhea" id="RHEA:16373"/>
        <dbReference type="ChEBI" id="CHEBI:10986"/>
        <dbReference type="ChEBI" id="CHEBI:15378"/>
        <dbReference type="ChEBI" id="CHEBI:29032"/>
        <dbReference type="ChEBI" id="CHEBI:30616"/>
        <dbReference type="ChEBI" id="CHEBI:456216"/>
        <dbReference type="EC" id="2.7.1.33"/>
    </reaction>
</comment>
<dbReference type="NCBIfam" id="TIGR00671">
    <property type="entry name" value="baf"/>
    <property type="match status" value="1"/>
</dbReference>
<evidence type="ECO:0000256" key="15">
    <source>
        <dbReference type="ARBA" id="ARBA00040883"/>
    </source>
</evidence>
<keyword evidence="9 16" id="KW-0547">Nucleotide-binding</keyword>
<sequence length="236" mass="25028">MFLLIDAGNTRVKWGFHDGTRWLCREDIAHDALATCDFGRFGEPARVLIAHVASDAIRALILEQLGAWAEKAEWLHAGLTRCGVTNRYRDPQRLGPDRWAAAIGAWHRVRGACVVVSAGTATTVDAIDAGGNFLGGLILPGHGLMLRALAGGTAALPLAEGECVAFPKNTHDAIETGIRYAQSGAVERFRQEMPAHTPVVLSGGSAAALAPLIAPPRIDFPNLVLEGLLCVAREGA</sequence>
<dbReference type="InterPro" id="IPR043129">
    <property type="entry name" value="ATPase_NBD"/>
</dbReference>
<dbReference type="CDD" id="cd24015">
    <property type="entry name" value="ASKHA_NBD_PanK-III"/>
    <property type="match status" value="1"/>
</dbReference>
<evidence type="ECO:0000256" key="13">
    <source>
        <dbReference type="ARBA" id="ARBA00022993"/>
    </source>
</evidence>
<dbReference type="SUPFAM" id="SSF53067">
    <property type="entry name" value="Actin-like ATPase domain"/>
    <property type="match status" value="2"/>
</dbReference>
<organism evidence="17 18">
    <name type="scientific">Niveibacterium umoris</name>
    <dbReference type="NCBI Taxonomy" id="1193620"/>
    <lineage>
        <taxon>Bacteria</taxon>
        <taxon>Pseudomonadati</taxon>
        <taxon>Pseudomonadota</taxon>
        <taxon>Betaproteobacteria</taxon>
        <taxon>Rhodocyclales</taxon>
        <taxon>Rhodocyclaceae</taxon>
        <taxon>Niveibacterium</taxon>
    </lineage>
</organism>
<evidence type="ECO:0000256" key="2">
    <source>
        <dbReference type="ARBA" id="ARBA00001958"/>
    </source>
</evidence>
<keyword evidence="13 16" id="KW-0173">Coenzyme A biosynthesis</keyword>
<comment type="caution">
    <text evidence="17">The sequence shown here is derived from an EMBL/GenBank/DDBJ whole genome shotgun (WGS) entry which is preliminary data.</text>
</comment>
<dbReference type="UniPathway" id="UPA00241">
    <property type="reaction ID" value="UER00352"/>
</dbReference>
<evidence type="ECO:0000313" key="18">
    <source>
        <dbReference type="Proteomes" id="UP000561045"/>
    </source>
</evidence>
<comment type="cofactor">
    <cofactor evidence="2">
        <name>K(+)</name>
        <dbReference type="ChEBI" id="CHEBI:29103"/>
    </cofactor>
</comment>